<evidence type="ECO:0008006" key="10">
    <source>
        <dbReference type="Google" id="ProtNLM"/>
    </source>
</evidence>
<sequence length="314" mass="37238">MDPFTQIQKTTQNSALRKTLNNLMLFVKLPIFFIMVLEIVIMNDLIFLKIQRRQFHIVLHKFLRFLILIHNYLSGRLLLLVLGYFKYKSLFHNSTQNFKYLNLQSYCFYCTRTSPVDVFVYITYFSPSFTHLSIKNDQVKGKIISYGRAILESFQINKCGFKEFTDGYNIKDLMIQIRSQRTGPLMLFWEGGVTNGYSFLKIDETIINEIYSITRFAKDPLQKPQYIHTNPQGMICLQNDDRMILIGNTPIQMLITILTNSFCSLEMFFLKFQPYNFIDHLPDIYQGFVESKIKRELSDYSWKHFDEQIIQQNK</sequence>
<dbReference type="EMBL" id="CAJJDP010000114">
    <property type="protein sequence ID" value="CAD8197572.1"/>
    <property type="molecule type" value="Genomic_DNA"/>
</dbReference>
<dbReference type="PANTHER" id="PTHR23063:SF61">
    <property type="entry name" value="CHROMOSOME UNDETERMINED SCAFFOLD_7, WHOLE GENOME SHOTGUN SEQUENCE"/>
    <property type="match status" value="1"/>
</dbReference>
<feature type="transmembrane region" description="Helical" evidence="7">
    <location>
        <begin position="23"/>
        <end position="41"/>
    </location>
</feature>
<keyword evidence="4" id="KW-0443">Lipid metabolism</keyword>
<reference evidence="8" key="1">
    <citation type="submission" date="2021-01" db="EMBL/GenBank/DDBJ databases">
        <authorList>
            <consortium name="Genoscope - CEA"/>
            <person name="William W."/>
        </authorList>
    </citation>
    <scope>NUCLEOTIDE SEQUENCE</scope>
</reference>
<evidence type="ECO:0000256" key="2">
    <source>
        <dbReference type="ARBA" id="ARBA00022692"/>
    </source>
</evidence>
<dbReference type="AlphaFoldDB" id="A0A8S1X9L8"/>
<evidence type="ECO:0000256" key="5">
    <source>
        <dbReference type="ARBA" id="ARBA00023136"/>
    </source>
</evidence>
<keyword evidence="3 7" id="KW-1133">Transmembrane helix</keyword>
<keyword evidence="1" id="KW-0808">Transferase</keyword>
<evidence type="ECO:0000256" key="4">
    <source>
        <dbReference type="ARBA" id="ARBA00023098"/>
    </source>
</evidence>
<organism evidence="8 9">
    <name type="scientific">Paramecium octaurelia</name>
    <dbReference type="NCBI Taxonomy" id="43137"/>
    <lineage>
        <taxon>Eukaryota</taxon>
        <taxon>Sar</taxon>
        <taxon>Alveolata</taxon>
        <taxon>Ciliophora</taxon>
        <taxon>Intramacronucleata</taxon>
        <taxon>Oligohymenophorea</taxon>
        <taxon>Peniculida</taxon>
        <taxon>Parameciidae</taxon>
        <taxon>Paramecium</taxon>
    </lineage>
</organism>
<evidence type="ECO:0000256" key="7">
    <source>
        <dbReference type="SAM" id="Phobius"/>
    </source>
</evidence>
<proteinExistence type="predicted"/>
<evidence type="ECO:0000256" key="3">
    <source>
        <dbReference type="ARBA" id="ARBA00022989"/>
    </source>
</evidence>
<evidence type="ECO:0000313" key="9">
    <source>
        <dbReference type="Proteomes" id="UP000683925"/>
    </source>
</evidence>
<dbReference type="OrthoDB" id="296940at2759"/>
<dbReference type="OMA" id="EIVIMND"/>
<accession>A0A8S1X9L8</accession>
<gene>
    <name evidence="8" type="ORF">POCTA_138.1.T1140188</name>
</gene>
<comment type="caution">
    <text evidence="8">The sequence shown here is derived from an EMBL/GenBank/DDBJ whole genome shotgun (WGS) entry which is preliminary data.</text>
</comment>
<keyword evidence="9" id="KW-1185">Reference proteome</keyword>
<keyword evidence="6" id="KW-0012">Acyltransferase</keyword>
<protein>
    <recommendedName>
        <fullName evidence="10">Transmembrane protein</fullName>
    </recommendedName>
</protein>
<dbReference type="GO" id="GO:0016746">
    <property type="term" value="F:acyltransferase activity"/>
    <property type="evidence" value="ECO:0007669"/>
    <property type="project" value="UniProtKB-KW"/>
</dbReference>
<evidence type="ECO:0000256" key="6">
    <source>
        <dbReference type="ARBA" id="ARBA00023315"/>
    </source>
</evidence>
<name>A0A8S1X9L8_PAROT</name>
<dbReference type="PANTHER" id="PTHR23063">
    <property type="entry name" value="PHOSPHOLIPID ACYLTRANSFERASE"/>
    <property type="match status" value="1"/>
</dbReference>
<dbReference type="GO" id="GO:0006629">
    <property type="term" value="P:lipid metabolic process"/>
    <property type="evidence" value="ECO:0007669"/>
    <property type="project" value="UniProtKB-KW"/>
</dbReference>
<dbReference type="Proteomes" id="UP000683925">
    <property type="component" value="Unassembled WGS sequence"/>
</dbReference>
<keyword evidence="2 7" id="KW-0812">Transmembrane</keyword>
<evidence type="ECO:0000313" key="8">
    <source>
        <dbReference type="EMBL" id="CAD8197572.1"/>
    </source>
</evidence>
<evidence type="ECO:0000256" key="1">
    <source>
        <dbReference type="ARBA" id="ARBA00022679"/>
    </source>
</evidence>
<keyword evidence="5 7" id="KW-0472">Membrane</keyword>
<feature type="transmembrane region" description="Helical" evidence="7">
    <location>
        <begin position="62"/>
        <end position="85"/>
    </location>
</feature>